<evidence type="ECO:0008006" key="3">
    <source>
        <dbReference type="Google" id="ProtNLM"/>
    </source>
</evidence>
<dbReference type="Proteomes" id="UP000264719">
    <property type="component" value="Unassembled WGS sequence"/>
</dbReference>
<sequence>MACLSIGLAGCGERPVARVAPPSPAAQQQQIYVATQRNLREPGNSFGEKRPTKLNFVGMTVSVPPTHKIGQIEWPDDTPDANTDFVITESRHFATGAAMRNDLLRRRKPGENETVLFVHGYNNTLSDALYRFAQIKNDFGVTAPAALYSWPSAGDPRGYAYDRDSVLFARDDMEETLRLLSQGNDKVFILAHSMGAHLTMEVLRQAALRGDKRLLSRISGVALMSPDIDPDLFRKQADAIGTLPQPFVIFTSREDRALGLISFITGRKARLGRLDSAEQVKGLNVSLMDFTELGGEGSDPLKHSVAVTSPLAVGVVRGMIEQAGAGGSRFGDYMVLKATP</sequence>
<dbReference type="PIRSF" id="PIRSF033909">
    <property type="entry name" value="UCP033909"/>
    <property type="match status" value="1"/>
</dbReference>
<dbReference type="Gene3D" id="3.40.50.1820">
    <property type="entry name" value="alpha/beta hydrolase"/>
    <property type="match status" value="1"/>
</dbReference>
<name>A0A348WGF2_9RHOB</name>
<gene>
    <name evidence="1" type="ORF">DCS45_17320</name>
</gene>
<dbReference type="SUPFAM" id="SSF53474">
    <property type="entry name" value="alpha/beta-Hydrolases"/>
    <property type="match status" value="1"/>
</dbReference>
<protein>
    <recommendedName>
        <fullName evidence="3">Lipoprotein</fullName>
    </recommendedName>
</protein>
<comment type="caution">
    <text evidence="1">The sequence shown here is derived from an EMBL/GenBank/DDBJ whole genome shotgun (WGS) entry which is preliminary data.</text>
</comment>
<evidence type="ECO:0000313" key="2">
    <source>
        <dbReference type="Proteomes" id="UP000264719"/>
    </source>
</evidence>
<dbReference type="InterPro" id="IPR029058">
    <property type="entry name" value="AB_hydrolase_fold"/>
</dbReference>
<evidence type="ECO:0000313" key="1">
    <source>
        <dbReference type="EMBL" id="HAR53614.1"/>
    </source>
</evidence>
<proteinExistence type="predicted"/>
<dbReference type="PANTHER" id="PTHR36513:SF1">
    <property type="entry name" value="TRANSMEMBRANE PROTEIN"/>
    <property type="match status" value="1"/>
</dbReference>
<dbReference type="AlphaFoldDB" id="A0A348WGF2"/>
<dbReference type="EMBL" id="DMVW01000168">
    <property type="protein sequence ID" value="HAR53614.1"/>
    <property type="molecule type" value="Genomic_DNA"/>
</dbReference>
<dbReference type="Pfam" id="PF05990">
    <property type="entry name" value="DUF900"/>
    <property type="match status" value="1"/>
</dbReference>
<reference evidence="1 2" key="1">
    <citation type="journal article" date="2018" name="Nat. Biotechnol.">
        <title>A standardized bacterial taxonomy based on genome phylogeny substantially revises the tree of life.</title>
        <authorList>
            <person name="Parks D.H."/>
            <person name="Chuvochina M."/>
            <person name="Waite D.W."/>
            <person name="Rinke C."/>
            <person name="Skarshewski A."/>
            <person name="Chaumeil P.A."/>
            <person name="Hugenholtz P."/>
        </authorList>
    </citation>
    <scope>NUCLEOTIDE SEQUENCE [LARGE SCALE GENOMIC DNA]</scope>
    <source>
        <strain evidence="1">UBA9169</strain>
    </source>
</reference>
<dbReference type="InterPro" id="IPR010297">
    <property type="entry name" value="DUF900_hydrolase"/>
</dbReference>
<dbReference type="InterPro" id="IPR014586">
    <property type="entry name" value="UCP033909"/>
</dbReference>
<organism evidence="1 2">
    <name type="scientific">Roseovarius nubinhibens</name>
    <dbReference type="NCBI Taxonomy" id="314263"/>
    <lineage>
        <taxon>Bacteria</taxon>
        <taxon>Pseudomonadati</taxon>
        <taxon>Pseudomonadota</taxon>
        <taxon>Alphaproteobacteria</taxon>
        <taxon>Rhodobacterales</taxon>
        <taxon>Roseobacteraceae</taxon>
        <taxon>Roseovarius</taxon>
    </lineage>
</organism>
<dbReference type="PANTHER" id="PTHR36513">
    <property type="entry name" value="ABC TRANSMEMBRANE TYPE-1 DOMAIN-CONTAINING PROTEIN"/>
    <property type="match status" value="1"/>
</dbReference>
<accession>A0A348WGF2</accession>